<dbReference type="OrthoDB" id="2941457at2"/>
<keyword evidence="2" id="KW-1185">Reference proteome</keyword>
<gene>
    <name evidence="1" type="ORF">EKG35_02670</name>
</gene>
<sequence>MGTYTTVSGDTWDSIAHFQMGDALQTAKLMQQNIDYVHYTIFPAGITLIIPEIEASISENLPPWKRAVD</sequence>
<dbReference type="Proteomes" id="UP000276349">
    <property type="component" value="Unassembled WGS sequence"/>
</dbReference>
<accession>A0A3S0QXN9</accession>
<organism evidence="1 2">
    <name type="scientific">Lysinibacillus telephonicus</name>
    <dbReference type="NCBI Taxonomy" id="1714840"/>
    <lineage>
        <taxon>Bacteria</taxon>
        <taxon>Bacillati</taxon>
        <taxon>Bacillota</taxon>
        <taxon>Bacilli</taxon>
        <taxon>Bacillales</taxon>
        <taxon>Bacillaceae</taxon>
        <taxon>Lysinibacillus</taxon>
    </lineage>
</organism>
<proteinExistence type="predicted"/>
<name>A0A3S0QXN9_9BACI</name>
<dbReference type="EMBL" id="RXNR01000005">
    <property type="protein sequence ID" value="RTQ95605.1"/>
    <property type="molecule type" value="Genomic_DNA"/>
</dbReference>
<protein>
    <submittedName>
        <fullName evidence="1">Phage tail protein</fullName>
    </submittedName>
</protein>
<dbReference type="InterPro" id="IPR008861">
    <property type="entry name" value="GpX-like"/>
</dbReference>
<dbReference type="AlphaFoldDB" id="A0A3S0QXN9"/>
<comment type="caution">
    <text evidence="1">The sequence shown here is derived from an EMBL/GenBank/DDBJ whole genome shotgun (WGS) entry which is preliminary data.</text>
</comment>
<dbReference type="Pfam" id="PF05489">
    <property type="entry name" value="Phage_tail_X"/>
    <property type="match status" value="1"/>
</dbReference>
<reference evidence="1 2" key="1">
    <citation type="submission" date="2018-12" db="EMBL/GenBank/DDBJ databases">
        <authorList>
            <person name="Yu L."/>
        </authorList>
    </citation>
    <scope>NUCLEOTIDE SEQUENCE [LARGE SCALE GENOMIC DNA]</scope>
    <source>
        <strain evidence="1 2">S5H2222</strain>
    </source>
</reference>
<evidence type="ECO:0000313" key="1">
    <source>
        <dbReference type="EMBL" id="RTQ95605.1"/>
    </source>
</evidence>
<dbReference type="RefSeq" id="WP_126292773.1">
    <property type="nucleotide sequence ID" value="NZ_CP155468.1"/>
</dbReference>
<evidence type="ECO:0000313" key="2">
    <source>
        <dbReference type="Proteomes" id="UP000276349"/>
    </source>
</evidence>